<dbReference type="Pfam" id="PF00147">
    <property type="entry name" value="Fibrinogen_C"/>
    <property type="match status" value="1"/>
</dbReference>
<dbReference type="InterPro" id="IPR002181">
    <property type="entry name" value="Fibrinogen_a/b/g_C_dom"/>
</dbReference>
<dbReference type="SMART" id="SM00181">
    <property type="entry name" value="EGF"/>
    <property type="match status" value="2"/>
</dbReference>
<evidence type="ECO:0000259" key="3">
    <source>
        <dbReference type="PROSITE" id="PS51406"/>
    </source>
</evidence>
<dbReference type="InterPro" id="IPR025615">
    <property type="entry name" value="TILa_dom"/>
</dbReference>
<dbReference type="AlphaFoldDB" id="A0A9Q1BVJ7"/>
<dbReference type="PANTHER" id="PTHR19143:SF458">
    <property type="entry name" value="FIBRINOGEN C-TERMINAL DOMAIN-CONTAINING PROTEIN-RELATED"/>
    <property type="match status" value="1"/>
</dbReference>
<evidence type="ECO:0000313" key="5">
    <source>
        <dbReference type="Proteomes" id="UP001152320"/>
    </source>
</evidence>
<dbReference type="SUPFAM" id="SSF56496">
    <property type="entry name" value="Fibrinogen C-terminal domain-like"/>
    <property type="match status" value="1"/>
</dbReference>
<dbReference type="Gene3D" id="3.90.215.10">
    <property type="entry name" value="Gamma Fibrinogen, chain A, domain 1"/>
    <property type="match status" value="1"/>
</dbReference>
<comment type="caution">
    <text evidence="4">The sequence shown here is derived from an EMBL/GenBank/DDBJ whole genome shotgun (WGS) entry which is preliminary data.</text>
</comment>
<dbReference type="PANTHER" id="PTHR19143">
    <property type="entry name" value="FIBRINOGEN/TENASCIN/ANGIOPOEITIN"/>
    <property type="match status" value="1"/>
</dbReference>
<dbReference type="PROSITE" id="PS01186">
    <property type="entry name" value="EGF_2"/>
    <property type="match status" value="1"/>
</dbReference>
<evidence type="ECO:0000256" key="1">
    <source>
        <dbReference type="PROSITE-ProRule" id="PRU00076"/>
    </source>
</evidence>
<dbReference type="PROSITE" id="PS50026">
    <property type="entry name" value="EGF_3"/>
    <property type="match status" value="1"/>
</dbReference>
<reference evidence="4" key="1">
    <citation type="submission" date="2021-10" db="EMBL/GenBank/DDBJ databases">
        <title>Tropical sea cucumber genome reveals ecological adaptation and Cuvierian tubules defense mechanism.</title>
        <authorList>
            <person name="Chen T."/>
        </authorList>
    </citation>
    <scope>NUCLEOTIDE SEQUENCE</scope>
    <source>
        <strain evidence="4">Nanhai2018</strain>
        <tissue evidence="4">Muscle</tissue>
    </source>
</reference>
<dbReference type="Gene3D" id="2.10.25.10">
    <property type="entry name" value="Laminin"/>
    <property type="match status" value="2"/>
</dbReference>
<gene>
    <name evidence="4" type="ORF">HOLleu_23958</name>
</gene>
<comment type="caution">
    <text evidence="1">Lacks conserved residue(s) required for the propagation of feature annotation.</text>
</comment>
<feature type="domain" description="EGF-like" evidence="2">
    <location>
        <begin position="80"/>
        <end position="119"/>
    </location>
</feature>
<dbReference type="Proteomes" id="UP001152320">
    <property type="component" value="Chromosome 11"/>
</dbReference>
<evidence type="ECO:0000313" key="4">
    <source>
        <dbReference type="EMBL" id="KAJ8033647.1"/>
    </source>
</evidence>
<keyword evidence="5" id="KW-1185">Reference proteome</keyword>
<name>A0A9Q1BVJ7_HOLLE</name>
<dbReference type="EMBL" id="JAIZAY010000011">
    <property type="protein sequence ID" value="KAJ8033647.1"/>
    <property type="molecule type" value="Genomic_DNA"/>
</dbReference>
<protein>
    <submittedName>
        <fullName evidence="4">Fibrinogen C domain-containing protein 1</fullName>
    </submittedName>
</protein>
<dbReference type="Pfam" id="PF12714">
    <property type="entry name" value="TILa"/>
    <property type="match status" value="1"/>
</dbReference>
<sequence length="361" mass="41100">MEYGNCTCQATCDDPQNLFNCQNTCREHRGCVCREGFLKKGAHCVSSTECGCYIQENRFIPNGQSYVRVDCSSRCQCQSNVLTCDDNYGCSPDATCEERDGVRQCYCNGGYAGDGQNCKVNATDCADIYKAGVTESGVYYIKPKNWPGSPFEVFCEVTPGGGWTVFQRRKDGSVDFYQGWNRYKYGFGSPNHELWLGNEKIFYLTNQRNYQLRIDLMYGTGRSYFAKYNLFRINNEDDEYRLAGLGSFSGSADQDRLTWHKGKQFSTPDRDNDGWSQYHCAQKYRGAWWYGLGDTATTGNCATDEFYCDWWPLGSDSCGWCAFSNLNGNYNGMTWGTRIDWESDLENDCNVINTEMKIKPV</sequence>
<dbReference type="InterPro" id="IPR036056">
    <property type="entry name" value="Fibrinogen-like_C"/>
</dbReference>
<evidence type="ECO:0000259" key="2">
    <source>
        <dbReference type="PROSITE" id="PS50026"/>
    </source>
</evidence>
<dbReference type="CDD" id="cd19941">
    <property type="entry name" value="TIL"/>
    <property type="match status" value="1"/>
</dbReference>
<accession>A0A9Q1BVJ7</accession>
<dbReference type="Pfam" id="PF01826">
    <property type="entry name" value="TIL"/>
    <property type="match status" value="1"/>
</dbReference>
<dbReference type="InterPro" id="IPR014716">
    <property type="entry name" value="Fibrinogen_a/b/g_C_1"/>
</dbReference>
<dbReference type="InterPro" id="IPR002919">
    <property type="entry name" value="TIL_dom"/>
</dbReference>
<dbReference type="PROSITE" id="PS51406">
    <property type="entry name" value="FIBRINOGEN_C_2"/>
    <property type="match status" value="1"/>
</dbReference>
<dbReference type="CDD" id="cd00087">
    <property type="entry name" value="FReD"/>
    <property type="match status" value="1"/>
</dbReference>
<dbReference type="InterPro" id="IPR050373">
    <property type="entry name" value="Fibrinogen_C-term_domain"/>
</dbReference>
<feature type="domain" description="Fibrinogen C-terminal" evidence="3">
    <location>
        <begin position="116"/>
        <end position="361"/>
    </location>
</feature>
<dbReference type="GO" id="GO:0005615">
    <property type="term" value="C:extracellular space"/>
    <property type="evidence" value="ECO:0007669"/>
    <property type="project" value="TreeGrafter"/>
</dbReference>
<keyword evidence="1" id="KW-0245">EGF-like domain</keyword>
<dbReference type="SMART" id="SM00186">
    <property type="entry name" value="FBG"/>
    <property type="match status" value="1"/>
</dbReference>
<proteinExistence type="predicted"/>
<dbReference type="InterPro" id="IPR000742">
    <property type="entry name" value="EGF"/>
</dbReference>
<organism evidence="4 5">
    <name type="scientific">Holothuria leucospilota</name>
    <name type="common">Black long sea cucumber</name>
    <name type="synonym">Mertensiothuria leucospilota</name>
    <dbReference type="NCBI Taxonomy" id="206669"/>
    <lineage>
        <taxon>Eukaryota</taxon>
        <taxon>Metazoa</taxon>
        <taxon>Echinodermata</taxon>
        <taxon>Eleutherozoa</taxon>
        <taxon>Echinozoa</taxon>
        <taxon>Holothuroidea</taxon>
        <taxon>Aspidochirotacea</taxon>
        <taxon>Aspidochirotida</taxon>
        <taxon>Holothuriidae</taxon>
        <taxon>Holothuria</taxon>
    </lineage>
</organism>